<dbReference type="Proteomes" id="UP000249638">
    <property type="component" value="Unassembled WGS sequence"/>
</dbReference>
<organism evidence="1 2">
    <name type="scientific">Cupriavidus phytorum</name>
    <dbReference type="NCBI Taxonomy" id="3024399"/>
    <lineage>
        <taxon>Bacteria</taxon>
        <taxon>Pseudomonadati</taxon>
        <taxon>Pseudomonadota</taxon>
        <taxon>Betaproteobacteria</taxon>
        <taxon>Burkholderiales</taxon>
        <taxon>Burkholderiaceae</taxon>
        <taxon>Cupriavidus</taxon>
    </lineage>
</organism>
<reference evidence="1" key="1">
    <citation type="submission" date="2018-06" db="EMBL/GenBank/DDBJ databases">
        <title>Genomic Encyclopedia of Type Strains, Phase IV (KMG-V): Genome sequencing to study the core and pangenomes of soil and plant-associated prokaryotes.</title>
        <authorList>
            <person name="Whitman W."/>
        </authorList>
    </citation>
    <scope>NUCLEOTIDE SEQUENCE [LARGE SCALE GENOMIC DNA]</scope>
    <source>
        <strain evidence="1">MLR2-44</strain>
    </source>
</reference>
<evidence type="ECO:0000313" key="2">
    <source>
        <dbReference type="Proteomes" id="UP000249638"/>
    </source>
</evidence>
<accession>A0A2W7PEX6</accession>
<name>A0A2W7PEX6_9BURK</name>
<protein>
    <submittedName>
        <fullName evidence="1">Uncharacterized protein</fullName>
    </submittedName>
</protein>
<gene>
    <name evidence="1" type="ORF">C7416_103580</name>
</gene>
<comment type="caution">
    <text evidence="1">The sequence shown here is derived from an EMBL/GenBank/DDBJ whole genome shotgun (WGS) entry which is preliminary data.</text>
</comment>
<dbReference type="EMBL" id="QKZN01000003">
    <property type="protein sequence ID" value="PZX30847.1"/>
    <property type="molecule type" value="Genomic_DNA"/>
</dbReference>
<evidence type="ECO:0000313" key="1">
    <source>
        <dbReference type="EMBL" id="PZX30847.1"/>
    </source>
</evidence>
<proteinExistence type="predicted"/>
<dbReference type="AlphaFoldDB" id="A0A2W7PEX6"/>
<sequence length="214" mass="24006">MEWGNIMGTVRPGTYRAADVPALRLYVDTLVDLRRVEREVQALRAVADKNPTQGNVRRLHQRERALNATRKQVSTQQSRLRLVPSARRDGKQADHTLKGGFAYNSDGSAIKPSWWPEGKPFNARPGIKDCDRGTPDEDLALFGDTETQVALFGCESPHSLSVHPAGTPFVDWQADAKRDERNRRERERRAQARAERMAFALAPRPVGRPCKVAA</sequence>
<keyword evidence="2" id="KW-1185">Reference proteome</keyword>